<keyword evidence="3" id="KW-0812">Transmembrane</keyword>
<dbReference type="STRING" id="1210089.GCA_001613165_06670"/>
<dbReference type="PANTHER" id="PTHR48230">
    <property type="match status" value="1"/>
</dbReference>
<sequence>MTESREKTAVPDTIPAGPKWTGPDDPAPGSEYFAQPSYSRREIATHVAGAVLNAGACVAVAVELVRAGGTPSSRIPSAVAGLLAGGYAADLASGVLHWAFDTWFDENTPGVRRVVLIVREHHIYPQRIFNHGLAQDVGIMSWFGLAGVAPSLLTARSRGMVADLTRVAGLSFSVLLTLSLEFHKIGHRTESPRAIAALQHAGILLSVKHHMKHHAREHDSHYCLVNGVGDRTLGRLGLFRLLERAVRASSGIDPRTDDRLWRRRFGRWVSGS</sequence>
<accession>A0A370HEW6</accession>
<dbReference type="InterPro" id="IPR019547">
    <property type="entry name" value="Lipid_desat"/>
</dbReference>
<evidence type="ECO:0000256" key="5">
    <source>
        <dbReference type="ARBA" id="ARBA00023136"/>
    </source>
</evidence>
<dbReference type="RefSeq" id="WP_084520270.1">
    <property type="nucleotide sequence ID" value="NZ_QQAZ01000001.1"/>
</dbReference>
<dbReference type="Proteomes" id="UP000255355">
    <property type="component" value="Unassembled WGS sequence"/>
</dbReference>
<evidence type="ECO:0000256" key="3">
    <source>
        <dbReference type="ARBA" id="ARBA00022692"/>
    </source>
</evidence>
<evidence type="ECO:0000259" key="7">
    <source>
        <dbReference type="Pfam" id="PF10520"/>
    </source>
</evidence>
<gene>
    <name evidence="8" type="ORF">DFR68_101415</name>
</gene>
<keyword evidence="9" id="KW-1185">Reference proteome</keyword>
<evidence type="ECO:0000313" key="8">
    <source>
        <dbReference type="EMBL" id="RDI55582.1"/>
    </source>
</evidence>
<reference evidence="8 9" key="1">
    <citation type="submission" date="2018-07" db="EMBL/GenBank/DDBJ databases">
        <title>Genomic Encyclopedia of Type Strains, Phase IV (KMG-IV): sequencing the most valuable type-strain genomes for metagenomic binning, comparative biology and taxonomic classification.</title>
        <authorList>
            <person name="Goeker M."/>
        </authorList>
    </citation>
    <scope>NUCLEOTIDE SEQUENCE [LARGE SCALE GENOMIC DNA]</scope>
    <source>
        <strain evidence="8 9">DSM 44952</strain>
    </source>
</reference>
<dbReference type="OrthoDB" id="337685at2"/>
<comment type="similarity">
    <text evidence="2">Belongs to the fatty acid desaturase CarF family.</text>
</comment>
<evidence type="ECO:0000313" key="9">
    <source>
        <dbReference type="Proteomes" id="UP000255355"/>
    </source>
</evidence>
<keyword evidence="5" id="KW-0472">Membrane</keyword>
<evidence type="ECO:0000256" key="1">
    <source>
        <dbReference type="ARBA" id="ARBA00004141"/>
    </source>
</evidence>
<name>A0A370HEW6_9NOCA</name>
<dbReference type="Pfam" id="PF10520">
    <property type="entry name" value="Lipid_desat"/>
    <property type="match status" value="1"/>
</dbReference>
<dbReference type="PANTHER" id="PTHR48230:SF1">
    <property type="entry name" value="LIPID DESATURASE DOMAIN-CONTAINING PROTEIN"/>
    <property type="match status" value="1"/>
</dbReference>
<organism evidence="8 9">
    <name type="scientific">Nocardia mexicana</name>
    <dbReference type="NCBI Taxonomy" id="279262"/>
    <lineage>
        <taxon>Bacteria</taxon>
        <taxon>Bacillati</taxon>
        <taxon>Actinomycetota</taxon>
        <taxon>Actinomycetes</taxon>
        <taxon>Mycobacteriales</taxon>
        <taxon>Nocardiaceae</taxon>
        <taxon>Nocardia</taxon>
    </lineage>
</organism>
<protein>
    <submittedName>
        <fullName evidence="8">Ubiquitin-conjugating enzyme E2 variant</fullName>
    </submittedName>
</protein>
<proteinExistence type="inferred from homology"/>
<feature type="domain" description="Lipid desaturase" evidence="7">
    <location>
        <begin position="88"/>
        <end position="257"/>
    </location>
</feature>
<evidence type="ECO:0000256" key="6">
    <source>
        <dbReference type="SAM" id="MobiDB-lite"/>
    </source>
</evidence>
<dbReference type="AlphaFoldDB" id="A0A370HEW6"/>
<evidence type="ECO:0000256" key="2">
    <source>
        <dbReference type="ARBA" id="ARBA00007620"/>
    </source>
</evidence>
<keyword evidence="4" id="KW-1133">Transmembrane helix</keyword>
<dbReference type="GO" id="GO:0016020">
    <property type="term" value="C:membrane"/>
    <property type="evidence" value="ECO:0007669"/>
    <property type="project" value="UniProtKB-SubCell"/>
</dbReference>
<dbReference type="EMBL" id="QQAZ01000001">
    <property type="protein sequence ID" value="RDI55582.1"/>
    <property type="molecule type" value="Genomic_DNA"/>
</dbReference>
<comment type="caution">
    <text evidence="8">The sequence shown here is derived from an EMBL/GenBank/DDBJ whole genome shotgun (WGS) entry which is preliminary data.</text>
</comment>
<evidence type="ECO:0000256" key="4">
    <source>
        <dbReference type="ARBA" id="ARBA00022989"/>
    </source>
</evidence>
<comment type="subcellular location">
    <subcellularLocation>
        <location evidence="1">Membrane</location>
        <topology evidence="1">Multi-pass membrane protein</topology>
    </subcellularLocation>
</comment>
<feature type="region of interest" description="Disordered" evidence="6">
    <location>
        <begin position="1"/>
        <end position="29"/>
    </location>
</feature>
<dbReference type="InterPro" id="IPR053335">
    <property type="entry name" value="Fatty_acid_desaturase_CarF"/>
</dbReference>